<dbReference type="AlphaFoldDB" id="A0A9Q0HZG2"/>
<dbReference type="InterPro" id="IPR036866">
    <property type="entry name" value="RibonucZ/Hydroxyglut_hydro"/>
</dbReference>
<evidence type="ECO:0000256" key="2">
    <source>
        <dbReference type="ARBA" id="ARBA00004496"/>
    </source>
</evidence>
<gene>
    <name evidence="7" type="ORF">LUZ63_003920</name>
</gene>
<evidence type="ECO:0000313" key="8">
    <source>
        <dbReference type="Proteomes" id="UP001151287"/>
    </source>
</evidence>
<keyword evidence="8" id="KW-1185">Reference proteome</keyword>
<dbReference type="PANTHER" id="PTHR46094">
    <property type="entry name" value="INTEGRATOR COMPLEX SUBUNIT 9"/>
    <property type="match status" value="1"/>
</dbReference>
<comment type="similarity">
    <text evidence="3">Belongs to the metallo-beta-lactamase superfamily. RNA-metabolizing metallo-beta-lactamase-like family. INTS9 subfamily.</text>
</comment>
<keyword evidence="4" id="KW-0963">Cytoplasm</keyword>
<dbReference type="Gene3D" id="3.40.50.10890">
    <property type="match status" value="1"/>
</dbReference>
<dbReference type="SUPFAM" id="SSF56281">
    <property type="entry name" value="Metallo-hydrolase/oxidoreductase"/>
    <property type="match status" value="1"/>
</dbReference>
<sequence length="662" mass="74149">MKLTCLSEGGGFYSPPCHILQWCGFTLLLECPIDLSALAVFSPISTTASSSSDDNSLIRAVPWYKTVASLHLWDPSSIDAVLISSPWALLGLPFLTRKPGFSTSTKIYATEATVRLGHLMMKELAFMHMEYVRYYGPDKKLGLPDWMNWTNLERLQMQLKRIVLGEKQEELSGWVPIYSAGDIKDCIDKIQPLKLGEEVCFNGMLVIRALSSGLEIGSCNWSIKSPKGSLVYLSSSVFGSAHAMEFDYLSLLGHDIIIFSDFSSLNSMDYDEEDTNKCALSGESEDQSVDELSGGDELEAEAEKMHFICSCIVDSVKKGGSVLIPSGRFGVVFPLLELICNLFGSLNMKVPIYIISETAQETLALTNSIPEWLCKQRQEKLFSGEALFQHMELIKEGIVSVHPFLYSNGLLEIWKEPCIVIAPHWSLRLGSAVQLLHHWHADPRSLLILEEGVCAELALMPFKPLKMKVLQCSFLSGIQMKKVNPLLRTLRSKIVLVPQSLRFQFTIRESELCKIYYYTKNETTHIPSLKEGFEAYLATDLAFQLQPTKLPEKNIAVARLKGKLLLRKGIYYLTLPDKPLNMSVKPSVHWGTVEPTCLLRALNEKEIDGSILRNENCDFCVGVKKPAEALIELKGNKIMIYCQDEKVSALIHEALNSVCNRI</sequence>
<reference evidence="7" key="1">
    <citation type="journal article" date="2022" name="Cell">
        <title>Repeat-based holocentromeres influence genome architecture and karyotype evolution.</title>
        <authorList>
            <person name="Hofstatter P.G."/>
            <person name="Thangavel G."/>
            <person name="Lux T."/>
            <person name="Neumann P."/>
            <person name="Vondrak T."/>
            <person name="Novak P."/>
            <person name="Zhang M."/>
            <person name="Costa L."/>
            <person name="Castellani M."/>
            <person name="Scott A."/>
            <person name="Toegelov H."/>
            <person name="Fuchs J."/>
            <person name="Mata-Sucre Y."/>
            <person name="Dias Y."/>
            <person name="Vanzela A.L.L."/>
            <person name="Huettel B."/>
            <person name="Almeida C.C.S."/>
            <person name="Simkova H."/>
            <person name="Souza G."/>
            <person name="Pedrosa-Harand A."/>
            <person name="Macas J."/>
            <person name="Mayer K.F.X."/>
            <person name="Houben A."/>
            <person name="Marques A."/>
        </authorList>
    </citation>
    <scope>NUCLEOTIDE SEQUENCE</scope>
    <source>
        <strain evidence="7">RhyBre1mFocal</strain>
    </source>
</reference>
<dbReference type="Pfam" id="PF10996">
    <property type="entry name" value="Beta-Casp"/>
    <property type="match status" value="1"/>
</dbReference>
<dbReference type="GO" id="GO:0032039">
    <property type="term" value="C:integrator complex"/>
    <property type="evidence" value="ECO:0007669"/>
    <property type="project" value="InterPro"/>
</dbReference>
<dbReference type="InterPro" id="IPR027074">
    <property type="entry name" value="Integrator_9su"/>
</dbReference>
<name>A0A9Q0HZG2_9POAL</name>
<dbReference type="Pfam" id="PF16661">
    <property type="entry name" value="Lactamase_B_6"/>
    <property type="match status" value="1"/>
</dbReference>
<protein>
    <recommendedName>
        <fullName evidence="6">Beta-Casp domain-containing protein</fullName>
    </recommendedName>
</protein>
<keyword evidence="5" id="KW-0539">Nucleus</keyword>
<dbReference type="GO" id="GO:0034472">
    <property type="term" value="P:snRNA 3'-end processing"/>
    <property type="evidence" value="ECO:0007669"/>
    <property type="project" value="TreeGrafter"/>
</dbReference>
<dbReference type="EMBL" id="JAMQYH010000001">
    <property type="protein sequence ID" value="KAJ1704141.1"/>
    <property type="molecule type" value="Genomic_DNA"/>
</dbReference>
<evidence type="ECO:0000256" key="1">
    <source>
        <dbReference type="ARBA" id="ARBA00004123"/>
    </source>
</evidence>
<comment type="caution">
    <text evidence="7">The sequence shown here is derived from an EMBL/GenBank/DDBJ whole genome shotgun (WGS) entry which is preliminary data.</text>
</comment>
<feature type="domain" description="Beta-Casp" evidence="6">
    <location>
        <begin position="335"/>
        <end position="457"/>
    </location>
</feature>
<dbReference type="SMART" id="SM01027">
    <property type="entry name" value="Beta-Casp"/>
    <property type="match status" value="1"/>
</dbReference>
<dbReference type="Gene3D" id="3.60.15.10">
    <property type="entry name" value="Ribonuclease Z/Hydroxyacylglutathione hydrolase-like"/>
    <property type="match status" value="1"/>
</dbReference>
<evidence type="ECO:0000256" key="4">
    <source>
        <dbReference type="ARBA" id="ARBA00022490"/>
    </source>
</evidence>
<dbReference type="PANTHER" id="PTHR46094:SF1">
    <property type="entry name" value="INTEGRATOR COMPLEX SUBUNIT 9"/>
    <property type="match status" value="1"/>
</dbReference>
<dbReference type="OrthoDB" id="5600060at2759"/>
<dbReference type="InterPro" id="IPR001279">
    <property type="entry name" value="Metallo-B-lactamas"/>
</dbReference>
<evidence type="ECO:0000256" key="5">
    <source>
        <dbReference type="ARBA" id="ARBA00023242"/>
    </source>
</evidence>
<organism evidence="7 8">
    <name type="scientific">Rhynchospora breviuscula</name>
    <dbReference type="NCBI Taxonomy" id="2022672"/>
    <lineage>
        <taxon>Eukaryota</taxon>
        <taxon>Viridiplantae</taxon>
        <taxon>Streptophyta</taxon>
        <taxon>Embryophyta</taxon>
        <taxon>Tracheophyta</taxon>
        <taxon>Spermatophyta</taxon>
        <taxon>Magnoliopsida</taxon>
        <taxon>Liliopsida</taxon>
        <taxon>Poales</taxon>
        <taxon>Cyperaceae</taxon>
        <taxon>Cyperoideae</taxon>
        <taxon>Rhynchosporeae</taxon>
        <taxon>Rhynchospora</taxon>
    </lineage>
</organism>
<evidence type="ECO:0000256" key="3">
    <source>
        <dbReference type="ARBA" id="ARBA00006861"/>
    </source>
</evidence>
<accession>A0A9Q0HZG2</accession>
<dbReference type="GO" id="GO:0005737">
    <property type="term" value="C:cytoplasm"/>
    <property type="evidence" value="ECO:0007669"/>
    <property type="project" value="UniProtKB-SubCell"/>
</dbReference>
<evidence type="ECO:0000259" key="6">
    <source>
        <dbReference type="SMART" id="SM01027"/>
    </source>
</evidence>
<comment type="subcellular location">
    <subcellularLocation>
        <location evidence="2">Cytoplasm</location>
    </subcellularLocation>
    <subcellularLocation>
        <location evidence="1">Nucleus</location>
    </subcellularLocation>
</comment>
<dbReference type="Proteomes" id="UP001151287">
    <property type="component" value="Unassembled WGS sequence"/>
</dbReference>
<proteinExistence type="inferred from homology"/>
<dbReference type="InterPro" id="IPR022712">
    <property type="entry name" value="Beta_Casp"/>
</dbReference>
<evidence type="ECO:0000313" key="7">
    <source>
        <dbReference type="EMBL" id="KAJ1704141.1"/>
    </source>
</evidence>